<reference evidence="7 8" key="1">
    <citation type="submission" date="2023-07" db="EMBL/GenBank/DDBJ databases">
        <title>Sorghum-associated microbial communities from plants grown in Nebraska, USA.</title>
        <authorList>
            <person name="Schachtman D."/>
        </authorList>
    </citation>
    <scope>NUCLEOTIDE SEQUENCE [LARGE SCALE GENOMIC DNA]</scope>
    <source>
        <strain evidence="7 8">BE190</strain>
    </source>
</reference>
<evidence type="ECO:0000313" key="8">
    <source>
        <dbReference type="Proteomes" id="UP001253595"/>
    </source>
</evidence>
<dbReference type="Gene3D" id="3.40.50.11240">
    <property type="entry name" value="Ethanolamine ammonia-lyase light chain (EutC)"/>
    <property type="match status" value="1"/>
</dbReference>
<comment type="catalytic activity">
    <reaction evidence="5">
        <text>ethanolamine = acetaldehyde + NH4(+)</text>
        <dbReference type="Rhea" id="RHEA:15313"/>
        <dbReference type="ChEBI" id="CHEBI:15343"/>
        <dbReference type="ChEBI" id="CHEBI:28938"/>
        <dbReference type="ChEBI" id="CHEBI:57603"/>
        <dbReference type="EC" id="4.3.1.7"/>
    </reaction>
</comment>
<accession>A0ABU1UY94</accession>
<dbReference type="NCBIfam" id="NF003971">
    <property type="entry name" value="PRK05465.1"/>
    <property type="match status" value="1"/>
</dbReference>
<keyword evidence="4 5" id="KW-1283">Bacterial microcompartment</keyword>
<dbReference type="PANTHER" id="PTHR39330">
    <property type="entry name" value="ETHANOLAMINE AMMONIA-LYASE LIGHT CHAIN"/>
    <property type="match status" value="1"/>
</dbReference>
<protein>
    <recommendedName>
        <fullName evidence="5">Ethanolamine ammonia-lyase small subunit</fullName>
        <shortName evidence="5">EAL small subunit</shortName>
        <ecNumber evidence="5">4.3.1.7</ecNumber>
    </recommendedName>
</protein>
<dbReference type="PIRSF" id="PIRSF018982">
    <property type="entry name" value="EutC"/>
    <property type="match status" value="1"/>
</dbReference>
<feature type="binding site" evidence="5">
    <location>
        <position position="214"/>
    </location>
    <ligand>
        <name>adenosylcob(III)alamin</name>
        <dbReference type="ChEBI" id="CHEBI:18408"/>
    </ligand>
</feature>
<comment type="function">
    <text evidence="5">Catalyzes the deamination of various vicinal amino-alcohols to oxo compounds. Allows this organism to utilize ethanolamine as the sole source of nitrogen and carbon in the presence of external vitamin B12.</text>
</comment>
<name>A0ABU1UY94_9GAMM</name>
<dbReference type="Pfam" id="PF05985">
    <property type="entry name" value="EutC"/>
    <property type="match status" value="1"/>
</dbReference>
<evidence type="ECO:0000256" key="2">
    <source>
        <dbReference type="ARBA" id="ARBA00023239"/>
    </source>
</evidence>
<proteinExistence type="inferred from homology"/>
<keyword evidence="1 5" id="KW-0846">Cobalamin</keyword>
<organism evidence="7 8">
    <name type="scientific">Cellvibrio fibrivorans</name>
    <dbReference type="NCBI Taxonomy" id="126350"/>
    <lineage>
        <taxon>Bacteria</taxon>
        <taxon>Pseudomonadati</taxon>
        <taxon>Pseudomonadota</taxon>
        <taxon>Gammaproteobacteria</taxon>
        <taxon>Cellvibrionales</taxon>
        <taxon>Cellvibrionaceae</taxon>
        <taxon>Cellvibrio</taxon>
    </lineage>
</organism>
<comment type="subcellular location">
    <subcellularLocation>
        <location evidence="5">Bacterial microcompartment</location>
    </subcellularLocation>
</comment>
<feature type="binding site" evidence="5">
    <location>
        <position position="193"/>
    </location>
    <ligand>
        <name>adenosylcob(III)alamin</name>
        <dbReference type="ChEBI" id="CHEBI:18408"/>
    </ligand>
</feature>
<evidence type="ECO:0000256" key="5">
    <source>
        <dbReference type="HAMAP-Rule" id="MF_00601"/>
    </source>
</evidence>
<dbReference type="InterPro" id="IPR042255">
    <property type="entry name" value="EutC_N"/>
</dbReference>
<dbReference type="RefSeq" id="WP_310072123.1">
    <property type="nucleotide sequence ID" value="NZ_JAVDVX010000003.1"/>
</dbReference>
<dbReference type="EC" id="4.3.1.7" evidence="5"/>
<feature type="binding site" evidence="5">
    <location>
        <position position="243"/>
    </location>
    <ligand>
        <name>adenosylcob(III)alamin</name>
        <dbReference type="ChEBI" id="CHEBI:18408"/>
    </ligand>
</feature>
<comment type="pathway">
    <text evidence="5">Amine and polyamine degradation; ethanolamine degradation.</text>
</comment>
<keyword evidence="8" id="KW-1185">Reference proteome</keyword>
<dbReference type="PANTHER" id="PTHR39330:SF1">
    <property type="entry name" value="ETHANOLAMINE AMMONIA-LYASE SMALL SUBUNIT"/>
    <property type="match status" value="1"/>
</dbReference>
<sequence>MAQENEHHGFSGTSASHQPTASTLTTIPQQVGVTAPISVDDPWQDLKQFTHARIALGRTGSSLTTKAVLDFSCAHAMARDAVHLALDLNSLADQLHAQGLKTLQVHSRATDRHSYLLRPDFGRRLDETSVSFLKDYSRQHYAEKPIDLLLVVGDGLSSMAVTQQAAKLIAEIQSQIPPHWTLGPIVIAQQARVALADEVSELLNARMVAMLIGERPGLSSPDSLGVYLTHNAKVGCTDADRNCISNVRSEGLVHAAAAKKLLWLCEAAIRMQCSGVALKDESDTGGFIAAAPVLLVEKE</sequence>
<feature type="region of interest" description="Disordered" evidence="6">
    <location>
        <begin position="1"/>
        <end position="21"/>
    </location>
</feature>
<dbReference type="Proteomes" id="UP001253595">
    <property type="component" value="Unassembled WGS sequence"/>
</dbReference>
<dbReference type="Gene3D" id="1.10.30.40">
    <property type="entry name" value="Ethanolamine ammonia-lyase light chain (EutC), N-terminal domain"/>
    <property type="match status" value="1"/>
</dbReference>
<feature type="compositionally biased region" description="Polar residues" evidence="6">
    <location>
        <begin position="11"/>
        <end position="21"/>
    </location>
</feature>
<comment type="subunit">
    <text evidence="5">The basic unit is a heterodimer which dimerizes to form tetramers. The heterotetramers trimerize; 6 large subunits form a core ring with 6 small subunits projecting outwards.</text>
</comment>
<keyword evidence="3 5" id="KW-0170">Cobalt</keyword>
<evidence type="ECO:0000313" key="7">
    <source>
        <dbReference type="EMBL" id="MDR7090082.1"/>
    </source>
</evidence>
<dbReference type="GO" id="GO:0008851">
    <property type="term" value="F:ethanolamine ammonia-lyase activity"/>
    <property type="evidence" value="ECO:0007669"/>
    <property type="project" value="UniProtKB-EC"/>
</dbReference>
<keyword evidence="2 5" id="KW-0456">Lyase</keyword>
<dbReference type="InterPro" id="IPR009246">
    <property type="entry name" value="EutC"/>
</dbReference>
<comment type="caution">
    <text evidence="7">The sequence shown here is derived from an EMBL/GenBank/DDBJ whole genome shotgun (WGS) entry which is preliminary data.</text>
</comment>
<dbReference type="EMBL" id="JAVDVX010000003">
    <property type="protein sequence ID" value="MDR7090082.1"/>
    <property type="molecule type" value="Genomic_DNA"/>
</dbReference>
<dbReference type="InterPro" id="IPR042251">
    <property type="entry name" value="EutC_C"/>
</dbReference>
<evidence type="ECO:0000256" key="3">
    <source>
        <dbReference type="ARBA" id="ARBA00023285"/>
    </source>
</evidence>
<evidence type="ECO:0000256" key="6">
    <source>
        <dbReference type="SAM" id="MobiDB-lite"/>
    </source>
</evidence>
<dbReference type="HAMAP" id="MF_00601">
    <property type="entry name" value="EutC"/>
    <property type="match status" value="1"/>
</dbReference>
<comment type="similarity">
    <text evidence="5">Belongs to the EutC family.</text>
</comment>
<comment type="cofactor">
    <cofactor evidence="5">
        <name>adenosylcob(III)alamin</name>
        <dbReference type="ChEBI" id="CHEBI:18408"/>
    </cofactor>
    <text evidence="5">Binds between the large and small subunits.</text>
</comment>
<evidence type="ECO:0000256" key="1">
    <source>
        <dbReference type="ARBA" id="ARBA00022628"/>
    </source>
</evidence>
<evidence type="ECO:0000256" key="4">
    <source>
        <dbReference type="ARBA" id="ARBA00024446"/>
    </source>
</evidence>
<gene>
    <name evidence="5" type="primary">eutC</name>
    <name evidence="7" type="ORF">J2X05_002104</name>
</gene>